<organism evidence="2 3">
    <name type="scientific">Streptomyces narbonensis</name>
    <dbReference type="NCBI Taxonomy" id="67333"/>
    <lineage>
        <taxon>Bacteria</taxon>
        <taxon>Bacillati</taxon>
        <taxon>Actinomycetota</taxon>
        <taxon>Actinomycetes</taxon>
        <taxon>Kitasatosporales</taxon>
        <taxon>Streptomycetaceae</taxon>
        <taxon>Streptomyces</taxon>
    </lineage>
</organism>
<reference evidence="2 3" key="1">
    <citation type="submission" date="2024-06" db="EMBL/GenBank/DDBJ databases">
        <title>The Natural Products Discovery Center: Release of the First 8490 Sequenced Strains for Exploring Actinobacteria Biosynthetic Diversity.</title>
        <authorList>
            <person name="Kalkreuter E."/>
            <person name="Kautsar S.A."/>
            <person name="Yang D."/>
            <person name="Bader C.D."/>
            <person name="Teijaro C.N."/>
            <person name="Fluegel L."/>
            <person name="Davis C.M."/>
            <person name="Simpson J.R."/>
            <person name="Lauterbach L."/>
            <person name="Steele A.D."/>
            <person name="Gui C."/>
            <person name="Meng S."/>
            <person name="Li G."/>
            <person name="Viehrig K."/>
            <person name="Ye F."/>
            <person name="Su P."/>
            <person name="Kiefer A.F."/>
            <person name="Nichols A."/>
            <person name="Cepeda A.J."/>
            <person name="Yan W."/>
            <person name="Fan B."/>
            <person name="Jiang Y."/>
            <person name="Adhikari A."/>
            <person name="Zheng C.-J."/>
            <person name="Schuster L."/>
            <person name="Cowan T.M."/>
            <person name="Smanski M.J."/>
            <person name="Chevrette M.G."/>
            <person name="De Carvalho L.P.S."/>
            <person name="Shen B."/>
        </authorList>
    </citation>
    <scope>NUCLEOTIDE SEQUENCE [LARGE SCALE GENOMIC DNA]</scope>
    <source>
        <strain evidence="2 3">NPDC045974</strain>
    </source>
</reference>
<comment type="caution">
    <text evidence="2">The sequence shown here is derived from an EMBL/GenBank/DDBJ whole genome shotgun (WGS) entry which is preliminary data.</text>
</comment>
<dbReference type="InterPro" id="IPR006311">
    <property type="entry name" value="TAT_signal"/>
</dbReference>
<feature type="signal peptide" evidence="1">
    <location>
        <begin position="1"/>
        <end position="43"/>
    </location>
</feature>
<dbReference type="InterPro" id="IPR028994">
    <property type="entry name" value="Integrin_alpha_N"/>
</dbReference>
<sequence>MSSSSSSTYTRTRTPRRRLAAAVVAVLAVTAGTALTVAPAAHAAPVATQGTQGAQDRAEAMATLPNGSQMISAGSTGFLTTTPNYSTGIHETLWTNYETGENTPLNARDTNYAGNASDIVFENKQGSLTHWIRDMAHPSNMLTGISMNNGTYVRAVLGPALLVSTQNRTTGAVTVDLLRNSDGSTKTTPVTGLPTDIKGISATVTAPGTATLRYSTGTGDTFRHHLAALDVSTGEILEQFPILASDAAFASATHWSWIEYTGNNRGRLATAPRGGGDTPTYTDLGSLGSGSGVHTSLVGDWVTYSRTHYGNPELPSALYPLMARPVGGGEPVRLLDHVQSATTAPDGSLVVRGGTVAQGEGVYRIRPNGENGAPTVEMVATTNTPTALGLVSHDVPATVDLDKNGGRAAFNFFLTHSYVQGSFTLRHVRTGKSEKIDFMTTGGNTSTGDKVTVNWSGQTNWTAAFNGDYTWEFRATPNSGIGPELTKTGTFKVVRKAALHDYSDNGTPDILSRDPAGRLWRDDVLNFRTEDGVPTSEHKLLGSGWNAYTQIEAVGNVAGGPVSDVVARDRDGALWLYLGKGDGAFAARTKIGTGWNTYNKITGGSDVNGDGWADLLATDTTGVLWVYKGTGNWRAPYGARTKVGGGWGTMNQITAVGNLGGTAHGDLLARDTAGVLWLYPGTGGTALGSRVRVGGGWGAYPHLVGSGDVNGDGRNDVLAYGPSGSFYYPGTGNLSAPIGVRTGIPIFVGGSPDINLIA</sequence>
<dbReference type="RefSeq" id="WP_358475445.1">
    <property type="nucleotide sequence ID" value="NZ_JBEZAE010000019.1"/>
</dbReference>
<evidence type="ECO:0000256" key="1">
    <source>
        <dbReference type="SAM" id="SignalP"/>
    </source>
</evidence>
<dbReference type="Proteomes" id="UP001551329">
    <property type="component" value="Unassembled WGS sequence"/>
</dbReference>
<evidence type="ECO:0000313" key="2">
    <source>
        <dbReference type="EMBL" id="MEU7073567.1"/>
    </source>
</evidence>
<dbReference type="SUPFAM" id="SSF69318">
    <property type="entry name" value="Integrin alpha N-terminal domain"/>
    <property type="match status" value="1"/>
</dbReference>
<keyword evidence="3" id="KW-1185">Reference proteome</keyword>
<evidence type="ECO:0000313" key="3">
    <source>
        <dbReference type="Proteomes" id="UP001551329"/>
    </source>
</evidence>
<dbReference type="EMBL" id="JBEZAE010000019">
    <property type="protein sequence ID" value="MEU7073567.1"/>
    <property type="molecule type" value="Genomic_DNA"/>
</dbReference>
<keyword evidence="1" id="KW-0732">Signal</keyword>
<feature type="chain" id="PRO_5045060320" evidence="1">
    <location>
        <begin position="44"/>
        <end position="758"/>
    </location>
</feature>
<proteinExistence type="predicted"/>
<gene>
    <name evidence="2" type="ORF">AB0A88_25980</name>
</gene>
<accession>A0ABV3CFK0</accession>
<protein>
    <submittedName>
        <fullName evidence="2">VCBS repeat-containing protein</fullName>
    </submittedName>
</protein>
<name>A0ABV3CFK0_9ACTN</name>
<dbReference type="PROSITE" id="PS51318">
    <property type="entry name" value="TAT"/>
    <property type="match status" value="1"/>
</dbReference>